<gene>
    <name evidence="1" type="ORF">ENV14_01760</name>
</gene>
<sequence length="106" mass="12437">MHLSLSDSYEWAYEFRQKFGLFEVDLITKERSPRPSILNIKGDGVEKWNRESIESSWYLISKARVKYCENSCSQQGGLEEAKGVREAIRKHGRRARNILRDTRRSS</sequence>
<proteinExistence type="predicted"/>
<dbReference type="Gene3D" id="3.20.20.80">
    <property type="entry name" value="Glycosidases"/>
    <property type="match status" value="1"/>
</dbReference>
<evidence type="ECO:0000313" key="1">
    <source>
        <dbReference type="EMBL" id="HGI87113.1"/>
    </source>
</evidence>
<dbReference type="AlphaFoldDB" id="A0A7C4BB60"/>
<reference evidence="1" key="1">
    <citation type="journal article" date="2020" name="mSystems">
        <title>Genome- and Community-Level Interaction Insights into Carbon Utilization and Element Cycling Functions of Hydrothermarchaeota in Hydrothermal Sediment.</title>
        <authorList>
            <person name="Zhou Z."/>
            <person name="Liu Y."/>
            <person name="Xu W."/>
            <person name="Pan J."/>
            <person name="Luo Z.H."/>
            <person name="Li M."/>
        </authorList>
    </citation>
    <scope>NUCLEOTIDE SEQUENCE [LARGE SCALE GENOMIC DNA]</scope>
    <source>
        <strain evidence="1">SpSt-732</strain>
    </source>
</reference>
<comment type="caution">
    <text evidence="1">The sequence shown here is derived from an EMBL/GenBank/DDBJ whole genome shotgun (WGS) entry which is preliminary data.</text>
</comment>
<dbReference type="EMBL" id="DTFF01000014">
    <property type="protein sequence ID" value="HGI87113.1"/>
    <property type="molecule type" value="Genomic_DNA"/>
</dbReference>
<dbReference type="InterPro" id="IPR017853">
    <property type="entry name" value="GH"/>
</dbReference>
<protein>
    <submittedName>
        <fullName evidence="1">Uncharacterized protein</fullName>
    </submittedName>
</protein>
<dbReference type="SUPFAM" id="SSF51445">
    <property type="entry name" value="(Trans)glycosidases"/>
    <property type="match status" value="1"/>
</dbReference>
<accession>A0A7C4BB60</accession>
<organism evidence="1">
    <name type="scientific">Ignisphaera aggregans</name>
    <dbReference type="NCBI Taxonomy" id="334771"/>
    <lineage>
        <taxon>Archaea</taxon>
        <taxon>Thermoproteota</taxon>
        <taxon>Thermoprotei</taxon>
        <taxon>Desulfurococcales</taxon>
        <taxon>Desulfurococcaceae</taxon>
        <taxon>Ignisphaera</taxon>
    </lineage>
</organism>
<name>A0A7C4BB60_9CREN</name>